<dbReference type="EMBL" id="JARJCW010000090">
    <property type="protein sequence ID" value="KAJ7195445.1"/>
    <property type="molecule type" value="Genomic_DNA"/>
</dbReference>
<dbReference type="Proteomes" id="UP001219525">
    <property type="component" value="Unassembled WGS sequence"/>
</dbReference>
<protein>
    <submittedName>
        <fullName evidence="2">Uncharacterized protein</fullName>
    </submittedName>
</protein>
<dbReference type="AlphaFoldDB" id="A0AAD6UV85"/>
<proteinExistence type="predicted"/>
<evidence type="ECO:0000256" key="1">
    <source>
        <dbReference type="SAM" id="MobiDB-lite"/>
    </source>
</evidence>
<keyword evidence="3" id="KW-1185">Reference proteome</keyword>
<evidence type="ECO:0000313" key="3">
    <source>
        <dbReference type="Proteomes" id="UP001219525"/>
    </source>
</evidence>
<reference evidence="2" key="1">
    <citation type="submission" date="2023-03" db="EMBL/GenBank/DDBJ databases">
        <title>Massive genome expansion in bonnet fungi (Mycena s.s.) driven by repeated elements and novel gene families across ecological guilds.</title>
        <authorList>
            <consortium name="Lawrence Berkeley National Laboratory"/>
            <person name="Harder C.B."/>
            <person name="Miyauchi S."/>
            <person name="Viragh M."/>
            <person name="Kuo A."/>
            <person name="Thoen E."/>
            <person name="Andreopoulos B."/>
            <person name="Lu D."/>
            <person name="Skrede I."/>
            <person name="Drula E."/>
            <person name="Henrissat B."/>
            <person name="Morin E."/>
            <person name="Kohler A."/>
            <person name="Barry K."/>
            <person name="LaButti K."/>
            <person name="Morin E."/>
            <person name="Salamov A."/>
            <person name="Lipzen A."/>
            <person name="Mereny Z."/>
            <person name="Hegedus B."/>
            <person name="Baldrian P."/>
            <person name="Stursova M."/>
            <person name="Weitz H."/>
            <person name="Taylor A."/>
            <person name="Grigoriev I.V."/>
            <person name="Nagy L.G."/>
            <person name="Martin F."/>
            <person name="Kauserud H."/>
        </authorList>
    </citation>
    <scope>NUCLEOTIDE SEQUENCE</scope>
    <source>
        <strain evidence="2">9144</strain>
    </source>
</reference>
<feature type="region of interest" description="Disordered" evidence="1">
    <location>
        <begin position="219"/>
        <end position="238"/>
    </location>
</feature>
<gene>
    <name evidence="2" type="ORF">GGX14DRAFT_575505</name>
</gene>
<organism evidence="2 3">
    <name type="scientific">Mycena pura</name>
    <dbReference type="NCBI Taxonomy" id="153505"/>
    <lineage>
        <taxon>Eukaryota</taxon>
        <taxon>Fungi</taxon>
        <taxon>Dikarya</taxon>
        <taxon>Basidiomycota</taxon>
        <taxon>Agaricomycotina</taxon>
        <taxon>Agaricomycetes</taxon>
        <taxon>Agaricomycetidae</taxon>
        <taxon>Agaricales</taxon>
        <taxon>Marasmiineae</taxon>
        <taxon>Mycenaceae</taxon>
        <taxon>Mycena</taxon>
    </lineage>
</organism>
<accession>A0AAD6UV85</accession>
<sequence>MHDITSLDSAVPESGSAARAQAWIAEATVERENSHYIPVTASWALSSLQIYSDPRLRKLERAARRTQDRLAFDAQARLDPLPPQGLQHVAEARHLRRVRYAAGGDTLAASFAVCDARLRQAAARGEEWAVRLLAESDDGRALHRSPWRDFSPSDLDWAAAVGEVSVGQDSVEPMSDVGAVECSAGDVIEAGADGCSDGSGFMIARTLSPEPWWVTHPGHSLEEVDDYPSPPTYSHTSL</sequence>
<comment type="caution">
    <text evidence="2">The sequence shown here is derived from an EMBL/GenBank/DDBJ whole genome shotgun (WGS) entry which is preliminary data.</text>
</comment>
<name>A0AAD6UV85_9AGAR</name>
<evidence type="ECO:0000313" key="2">
    <source>
        <dbReference type="EMBL" id="KAJ7195445.1"/>
    </source>
</evidence>